<dbReference type="InterPro" id="IPR002223">
    <property type="entry name" value="Kunitz_BPTI"/>
</dbReference>
<dbReference type="PANTHER" id="PTHR47248:SF8">
    <property type="entry name" value="BPTI_KUNITZ INHIBITOR DOMAIN-CONTAINING PROTEIN-RELATED"/>
    <property type="match status" value="1"/>
</dbReference>
<protein>
    <submittedName>
        <fullName evidence="2">Kunitz/Bovine pancreatic trypsin inhibitor domain protein</fullName>
    </submittedName>
</protein>
<dbReference type="SUPFAM" id="SSF57362">
    <property type="entry name" value="BPTI-like"/>
    <property type="match status" value="1"/>
</dbReference>
<dbReference type="CDD" id="cd00109">
    <property type="entry name" value="Kunitz-type"/>
    <property type="match status" value="1"/>
</dbReference>
<evidence type="ECO:0000259" key="1">
    <source>
        <dbReference type="PROSITE" id="PS50279"/>
    </source>
</evidence>
<organism evidence="2 3">
    <name type="scientific">Teladorsagia circumcincta</name>
    <name type="common">Brown stomach worm</name>
    <name type="synonym">Ostertagia circumcincta</name>
    <dbReference type="NCBI Taxonomy" id="45464"/>
    <lineage>
        <taxon>Eukaryota</taxon>
        <taxon>Metazoa</taxon>
        <taxon>Ecdysozoa</taxon>
        <taxon>Nematoda</taxon>
        <taxon>Chromadorea</taxon>
        <taxon>Rhabditida</taxon>
        <taxon>Rhabditina</taxon>
        <taxon>Rhabditomorpha</taxon>
        <taxon>Strongyloidea</taxon>
        <taxon>Trichostrongylidae</taxon>
        <taxon>Teladorsagia</taxon>
    </lineage>
</organism>
<dbReference type="PANTHER" id="PTHR47248">
    <property type="entry name" value="PROTEIN CBG06772"/>
    <property type="match status" value="1"/>
</dbReference>
<dbReference type="AlphaFoldDB" id="A0A2G9TYB2"/>
<name>A0A2G9TYB2_TELCI</name>
<dbReference type="InterPro" id="IPR036880">
    <property type="entry name" value="Kunitz_BPTI_sf"/>
</dbReference>
<dbReference type="InterPro" id="IPR052861">
    <property type="entry name" value="BPTI/Kunitz_domain"/>
</dbReference>
<dbReference type="Gene3D" id="4.10.410.10">
    <property type="entry name" value="Pancreatic trypsin inhibitor Kunitz domain"/>
    <property type="match status" value="1"/>
</dbReference>
<gene>
    <name evidence="2" type="ORF">TELCIR_15436</name>
</gene>
<evidence type="ECO:0000313" key="3">
    <source>
        <dbReference type="Proteomes" id="UP000230423"/>
    </source>
</evidence>
<proteinExistence type="predicted"/>
<dbReference type="Proteomes" id="UP000230423">
    <property type="component" value="Unassembled WGS sequence"/>
</dbReference>
<sequence>MDTMELLTTVVDVPLAALKWSNKNNKVVGMLKGRFNRFIYYKHSACWCLSTKMFLYFAVLILSLNEVGFASVSPDLPHVPENTYETCSTRLDRGDACCSRPNNTIRFFFDPELEQCFTYLYEGCGGGRNTFYTEQECRNTCIPADKFTCGGNKEPTGSCSDRDMSCPAGSSCVVGGLGVGLCCDDANEEQWRRETQAPPCQVGRILMRNVFYGQEVWIGRSCAHRFCPYGYECVQGKRVAHCCGPIPNFREKLYLEDDNTINGIEYPKPRNVPQMLLYLVLTLSFFELSFARFSLRLPAVVPENNFETCSLKLDRGDACCPRPNNTIRPTLMTPGMSCLALTMVKE</sequence>
<dbReference type="PROSITE" id="PS50279">
    <property type="entry name" value="BPTI_KUNITZ_2"/>
    <property type="match status" value="1"/>
</dbReference>
<evidence type="ECO:0000313" key="2">
    <source>
        <dbReference type="EMBL" id="PIO62983.1"/>
    </source>
</evidence>
<dbReference type="GO" id="GO:0004867">
    <property type="term" value="F:serine-type endopeptidase inhibitor activity"/>
    <property type="evidence" value="ECO:0007669"/>
    <property type="project" value="InterPro"/>
</dbReference>
<dbReference type="SMART" id="SM00131">
    <property type="entry name" value="KU"/>
    <property type="match status" value="1"/>
</dbReference>
<reference evidence="2 3" key="1">
    <citation type="submission" date="2015-09" db="EMBL/GenBank/DDBJ databases">
        <title>Draft genome of the parasitic nematode Teladorsagia circumcincta isolate WARC Sus (inbred).</title>
        <authorList>
            <person name="Mitreva M."/>
        </authorList>
    </citation>
    <scope>NUCLEOTIDE SEQUENCE [LARGE SCALE GENOMIC DNA]</scope>
    <source>
        <strain evidence="2 3">S</strain>
    </source>
</reference>
<dbReference type="Pfam" id="PF00014">
    <property type="entry name" value="Kunitz_BPTI"/>
    <property type="match status" value="1"/>
</dbReference>
<dbReference type="InterPro" id="IPR003645">
    <property type="entry name" value="Fol_N"/>
</dbReference>
<dbReference type="OrthoDB" id="4473401at2759"/>
<dbReference type="SMART" id="SM00274">
    <property type="entry name" value="FOLN"/>
    <property type="match status" value="2"/>
</dbReference>
<keyword evidence="3" id="KW-1185">Reference proteome</keyword>
<dbReference type="EMBL" id="KZ351424">
    <property type="protein sequence ID" value="PIO62983.1"/>
    <property type="molecule type" value="Genomic_DNA"/>
</dbReference>
<accession>A0A2G9TYB2</accession>
<feature type="domain" description="BPTI/Kunitz inhibitor" evidence="1">
    <location>
        <begin position="87"/>
        <end position="141"/>
    </location>
</feature>